<accession>A0AAD8A7Y0</accession>
<evidence type="ECO:0000313" key="2">
    <source>
        <dbReference type="Proteomes" id="UP001233999"/>
    </source>
</evidence>
<gene>
    <name evidence="1" type="ORF">L9F63_014345</name>
</gene>
<protein>
    <submittedName>
        <fullName evidence="1">Uncharacterized protein</fullName>
    </submittedName>
</protein>
<proteinExistence type="predicted"/>
<feature type="non-terminal residue" evidence="1">
    <location>
        <position position="1"/>
    </location>
</feature>
<evidence type="ECO:0000313" key="1">
    <source>
        <dbReference type="EMBL" id="KAJ9594185.1"/>
    </source>
</evidence>
<name>A0AAD8A7Y0_DIPPU</name>
<comment type="caution">
    <text evidence="1">The sequence shown here is derived from an EMBL/GenBank/DDBJ whole genome shotgun (WGS) entry which is preliminary data.</text>
</comment>
<reference evidence="1" key="1">
    <citation type="journal article" date="2023" name="IScience">
        <title>Live-bearing cockroach genome reveals convergent evolutionary mechanisms linked to viviparity in insects and beyond.</title>
        <authorList>
            <person name="Fouks B."/>
            <person name="Harrison M.C."/>
            <person name="Mikhailova A.A."/>
            <person name="Marchal E."/>
            <person name="English S."/>
            <person name="Carruthers M."/>
            <person name="Jennings E.C."/>
            <person name="Chiamaka E.L."/>
            <person name="Frigard R.A."/>
            <person name="Pippel M."/>
            <person name="Attardo G.M."/>
            <person name="Benoit J.B."/>
            <person name="Bornberg-Bauer E."/>
            <person name="Tobe S.S."/>
        </authorList>
    </citation>
    <scope>NUCLEOTIDE SEQUENCE</scope>
    <source>
        <strain evidence="1">Stay&amp;Tobe</strain>
    </source>
</reference>
<keyword evidence="2" id="KW-1185">Reference proteome</keyword>
<reference evidence="1" key="2">
    <citation type="submission" date="2023-05" db="EMBL/GenBank/DDBJ databases">
        <authorList>
            <person name="Fouks B."/>
        </authorList>
    </citation>
    <scope>NUCLEOTIDE SEQUENCE</scope>
    <source>
        <strain evidence="1">Stay&amp;Tobe</strain>
        <tissue evidence="1">Testes</tissue>
    </source>
</reference>
<dbReference type="AlphaFoldDB" id="A0AAD8A7Y0"/>
<dbReference type="Proteomes" id="UP001233999">
    <property type="component" value="Unassembled WGS sequence"/>
</dbReference>
<organism evidence="1 2">
    <name type="scientific">Diploptera punctata</name>
    <name type="common">Pacific beetle cockroach</name>
    <dbReference type="NCBI Taxonomy" id="6984"/>
    <lineage>
        <taxon>Eukaryota</taxon>
        <taxon>Metazoa</taxon>
        <taxon>Ecdysozoa</taxon>
        <taxon>Arthropoda</taxon>
        <taxon>Hexapoda</taxon>
        <taxon>Insecta</taxon>
        <taxon>Pterygota</taxon>
        <taxon>Neoptera</taxon>
        <taxon>Polyneoptera</taxon>
        <taxon>Dictyoptera</taxon>
        <taxon>Blattodea</taxon>
        <taxon>Blaberoidea</taxon>
        <taxon>Blaberidae</taxon>
        <taxon>Diplopterinae</taxon>
        <taxon>Diploptera</taxon>
    </lineage>
</organism>
<sequence>KSHNFRIEFDNDVKGKNEYKLKYVDLTKMEKSSPTKILFSNKNKFLTEINRGGPAILKGKQIGIF</sequence>
<feature type="non-terminal residue" evidence="1">
    <location>
        <position position="65"/>
    </location>
</feature>
<dbReference type="EMBL" id="JASPKZ010003064">
    <property type="protein sequence ID" value="KAJ9594185.1"/>
    <property type="molecule type" value="Genomic_DNA"/>
</dbReference>